<comment type="similarity">
    <text evidence="1">Belongs to the CoaE family.</text>
</comment>
<dbReference type="GO" id="GO:0015937">
    <property type="term" value="P:coenzyme A biosynthetic process"/>
    <property type="evidence" value="ECO:0007669"/>
    <property type="project" value="InterPro"/>
</dbReference>
<dbReference type="Pfam" id="PF01121">
    <property type="entry name" value="CoaE"/>
    <property type="match status" value="1"/>
</dbReference>
<dbReference type="HAMAP" id="MF_00376">
    <property type="entry name" value="Dephospho_CoA_kinase"/>
    <property type="match status" value="1"/>
</dbReference>
<dbReference type="PROSITE" id="PS51219">
    <property type="entry name" value="DPCK"/>
    <property type="match status" value="1"/>
</dbReference>
<reference evidence="6" key="1">
    <citation type="submission" date="2022-07" db="EMBL/GenBank/DDBJ databases">
        <authorList>
            <person name="Trinca V."/>
            <person name="Uliana J.V.C."/>
            <person name="Torres T.T."/>
            <person name="Ward R.J."/>
            <person name="Monesi N."/>
        </authorList>
    </citation>
    <scope>NUCLEOTIDE SEQUENCE</scope>
    <source>
        <strain evidence="6">HSMRA1968</strain>
        <tissue evidence="6">Whole embryos</tissue>
    </source>
</reference>
<keyword evidence="6" id="KW-0418">Kinase</keyword>
<gene>
    <name evidence="6" type="primary">dcakd</name>
    <name evidence="6" type="ORF">Bhyg_15688</name>
</gene>
<evidence type="ECO:0000313" key="6">
    <source>
        <dbReference type="EMBL" id="KAJ6632869.1"/>
    </source>
</evidence>
<keyword evidence="2" id="KW-0547">Nucleotide-binding</keyword>
<dbReference type="PANTHER" id="PTHR10695">
    <property type="entry name" value="DEPHOSPHO-COA KINASE-RELATED"/>
    <property type="match status" value="1"/>
</dbReference>
<dbReference type="GO" id="GO:0005524">
    <property type="term" value="F:ATP binding"/>
    <property type="evidence" value="ECO:0007669"/>
    <property type="project" value="UniProtKB-KW"/>
</dbReference>
<dbReference type="GO" id="GO:0004140">
    <property type="term" value="F:dephospho-CoA kinase activity"/>
    <property type="evidence" value="ECO:0007669"/>
    <property type="project" value="InterPro"/>
</dbReference>
<dbReference type="InterPro" id="IPR027417">
    <property type="entry name" value="P-loop_NTPase"/>
</dbReference>
<keyword evidence="6" id="KW-0808">Transferase</keyword>
<evidence type="ECO:0000256" key="3">
    <source>
        <dbReference type="ARBA" id="ARBA00022840"/>
    </source>
</evidence>
<keyword evidence="5" id="KW-0812">Transmembrane</keyword>
<dbReference type="PANTHER" id="PTHR10695:SF46">
    <property type="entry name" value="BIFUNCTIONAL COENZYME A SYNTHASE-RELATED"/>
    <property type="match status" value="1"/>
</dbReference>
<dbReference type="CDD" id="cd02022">
    <property type="entry name" value="DPCK"/>
    <property type="match status" value="1"/>
</dbReference>
<sequence length="233" mass="26572">MFIVALTGGIATGKTSVTKVFKENGIPVVDADQIAREVVEPGKPAWKKIKAEFGEDVFNDDDTINREKLGKLIFDNIDKRRFLNSATHPEIHRRIYIDVIKCFIAGHNFVVVDLPLLFETGVMIQYCYKIITVTCEEDIQLTRLMDRNKLSEADAKKRISAQMPLELKCSQSHFVIENSGTLNDTEQQALQILEVLLESNHHWKIRGIILTTAAVFFSGVAWLLDYKYKIWSQ</sequence>
<name>A0A9Q0MKL3_9DIPT</name>
<evidence type="ECO:0000256" key="1">
    <source>
        <dbReference type="ARBA" id="ARBA00009018"/>
    </source>
</evidence>
<keyword evidence="5" id="KW-1133">Transmembrane helix</keyword>
<evidence type="ECO:0000256" key="4">
    <source>
        <dbReference type="ARBA" id="ARBA00044157"/>
    </source>
</evidence>
<protein>
    <recommendedName>
        <fullName evidence="4">Dephospho-CoA kinase domain-containing protein</fullName>
    </recommendedName>
</protein>
<keyword evidence="3" id="KW-0067">ATP-binding</keyword>
<evidence type="ECO:0000313" key="7">
    <source>
        <dbReference type="Proteomes" id="UP001151699"/>
    </source>
</evidence>
<dbReference type="Gene3D" id="3.40.50.300">
    <property type="entry name" value="P-loop containing nucleotide triphosphate hydrolases"/>
    <property type="match status" value="1"/>
</dbReference>
<dbReference type="Proteomes" id="UP001151699">
    <property type="component" value="Unassembled WGS sequence"/>
</dbReference>
<dbReference type="EMBL" id="WJQU01002425">
    <property type="protein sequence ID" value="KAJ6632869.1"/>
    <property type="molecule type" value="Genomic_DNA"/>
</dbReference>
<dbReference type="SUPFAM" id="SSF52540">
    <property type="entry name" value="P-loop containing nucleoside triphosphate hydrolases"/>
    <property type="match status" value="1"/>
</dbReference>
<accession>A0A9Q0MKL3</accession>
<keyword evidence="7" id="KW-1185">Reference proteome</keyword>
<dbReference type="NCBIfam" id="TIGR00152">
    <property type="entry name" value="dephospho-CoA kinase"/>
    <property type="match status" value="1"/>
</dbReference>
<dbReference type="FunFam" id="3.40.50.300:FF:000485">
    <property type="entry name" value="Dephospho-CoA kinase CAB5"/>
    <property type="match status" value="1"/>
</dbReference>
<evidence type="ECO:0000256" key="2">
    <source>
        <dbReference type="ARBA" id="ARBA00022741"/>
    </source>
</evidence>
<comment type="caution">
    <text evidence="6">The sequence shown here is derived from an EMBL/GenBank/DDBJ whole genome shotgun (WGS) entry which is preliminary data.</text>
</comment>
<organism evidence="6 7">
    <name type="scientific">Pseudolycoriella hygida</name>
    <dbReference type="NCBI Taxonomy" id="35572"/>
    <lineage>
        <taxon>Eukaryota</taxon>
        <taxon>Metazoa</taxon>
        <taxon>Ecdysozoa</taxon>
        <taxon>Arthropoda</taxon>
        <taxon>Hexapoda</taxon>
        <taxon>Insecta</taxon>
        <taxon>Pterygota</taxon>
        <taxon>Neoptera</taxon>
        <taxon>Endopterygota</taxon>
        <taxon>Diptera</taxon>
        <taxon>Nematocera</taxon>
        <taxon>Sciaroidea</taxon>
        <taxon>Sciaridae</taxon>
        <taxon>Pseudolycoriella</taxon>
    </lineage>
</organism>
<dbReference type="GO" id="GO:0005737">
    <property type="term" value="C:cytoplasm"/>
    <property type="evidence" value="ECO:0007669"/>
    <property type="project" value="UniProtKB-ARBA"/>
</dbReference>
<feature type="transmembrane region" description="Helical" evidence="5">
    <location>
        <begin position="203"/>
        <end position="224"/>
    </location>
</feature>
<proteinExistence type="inferred from homology"/>
<dbReference type="OrthoDB" id="247245at2759"/>
<evidence type="ECO:0000256" key="5">
    <source>
        <dbReference type="SAM" id="Phobius"/>
    </source>
</evidence>
<dbReference type="AlphaFoldDB" id="A0A9Q0MKL3"/>
<keyword evidence="5" id="KW-0472">Membrane</keyword>
<dbReference type="InterPro" id="IPR001977">
    <property type="entry name" value="Depp_CoAkinase"/>
</dbReference>